<organism evidence="1 2">
    <name type="scientific">Okeania hirsuta</name>
    <dbReference type="NCBI Taxonomy" id="1458930"/>
    <lineage>
        <taxon>Bacteria</taxon>
        <taxon>Bacillati</taxon>
        <taxon>Cyanobacteriota</taxon>
        <taxon>Cyanophyceae</taxon>
        <taxon>Oscillatoriophycideae</taxon>
        <taxon>Oscillatoriales</taxon>
        <taxon>Microcoleaceae</taxon>
        <taxon>Okeania</taxon>
    </lineage>
</organism>
<sequence length="35" mass="4149">MQLSKFIANLKTVSSSLIRRDFADYLARFYRKPVL</sequence>
<accession>A0A3N6PMM2</accession>
<evidence type="ECO:0000313" key="1">
    <source>
        <dbReference type="EMBL" id="RQH44249.1"/>
    </source>
</evidence>
<dbReference type="EMBL" id="RCBY01000054">
    <property type="protein sequence ID" value="RQH44249.1"/>
    <property type="molecule type" value="Genomic_DNA"/>
</dbReference>
<proteinExistence type="predicted"/>
<reference evidence="1 2" key="1">
    <citation type="journal article" date="2018" name="ACS Chem. Biol.">
        <title>Ketoreductase domain dysfunction expands chemodiversity: malyngamide biosynthesis in the cyanobacterium Okeania hirsuta.</title>
        <authorList>
            <person name="Moss N.A."/>
            <person name="Leao T."/>
            <person name="Rankin M."/>
            <person name="McCullough T.M."/>
            <person name="Qu P."/>
            <person name="Korobeynikov A."/>
            <person name="Smith J.L."/>
            <person name="Gerwick L."/>
            <person name="Gerwick W.H."/>
        </authorList>
    </citation>
    <scope>NUCLEOTIDE SEQUENCE [LARGE SCALE GENOMIC DNA]</scope>
    <source>
        <strain evidence="1 2">PAB10Feb10-1</strain>
    </source>
</reference>
<gene>
    <name evidence="1" type="ORF">D5R40_11860</name>
</gene>
<protein>
    <submittedName>
        <fullName evidence="1">Uncharacterized protein</fullName>
    </submittedName>
</protein>
<comment type="caution">
    <text evidence="1">The sequence shown here is derived from an EMBL/GenBank/DDBJ whole genome shotgun (WGS) entry which is preliminary data.</text>
</comment>
<keyword evidence="2" id="KW-1185">Reference proteome</keyword>
<dbReference type="AlphaFoldDB" id="A0A3N6PMM2"/>
<dbReference type="OrthoDB" id="9798161at2"/>
<evidence type="ECO:0000313" key="2">
    <source>
        <dbReference type="Proteomes" id="UP000269154"/>
    </source>
</evidence>
<dbReference type="Proteomes" id="UP000269154">
    <property type="component" value="Unassembled WGS sequence"/>
</dbReference>
<name>A0A3N6PMM2_9CYAN</name>